<gene>
    <name evidence="1" type="ORF">BGZ65_007816</name>
</gene>
<dbReference type="OrthoDB" id="10588961at2759"/>
<evidence type="ECO:0000313" key="1">
    <source>
        <dbReference type="EMBL" id="KAF9948795.1"/>
    </source>
</evidence>
<dbReference type="EMBL" id="JAAAHW010007377">
    <property type="protein sequence ID" value="KAF9948795.1"/>
    <property type="molecule type" value="Genomic_DNA"/>
</dbReference>
<reference evidence="1" key="1">
    <citation type="journal article" date="2020" name="Fungal Divers.">
        <title>Resolving the Mortierellaceae phylogeny through synthesis of multi-gene phylogenetics and phylogenomics.</title>
        <authorList>
            <person name="Vandepol N."/>
            <person name="Liber J."/>
            <person name="Desiro A."/>
            <person name="Na H."/>
            <person name="Kennedy M."/>
            <person name="Barry K."/>
            <person name="Grigoriev I.V."/>
            <person name="Miller A.N."/>
            <person name="O'Donnell K."/>
            <person name="Stajich J.E."/>
            <person name="Bonito G."/>
        </authorList>
    </citation>
    <scope>NUCLEOTIDE SEQUENCE</scope>
    <source>
        <strain evidence="1">MES-2147</strain>
    </source>
</reference>
<sequence length="287" mass="30989">MSERFIMCKNLDCTFPFQLPSRMLKKMFRSEKKVKRPLKGDSHISVTRTAAATTTIATTDSVLPDDTPSEASSIITPSRKRQKVLPAIDSASVTTTVSLSVRTVQDDITTRIENTLSSIPPLSPTAVPSVSESRPTLIKDNITTTTTTPEPEIERTLAVEEQLTSTVTSLSEPTLISPPCTTSPTPLLSAAITDDKGLADFLLDDTFSDVWSLPVTPTDNMFTPTTMNGHGKATLTASGTLDVASVALESFLFDDPFDMSSIAGSCPTGLYPDEEFDRFLTQLSDLS</sequence>
<protein>
    <submittedName>
        <fullName evidence="1">Uncharacterized protein</fullName>
    </submittedName>
</protein>
<evidence type="ECO:0000313" key="2">
    <source>
        <dbReference type="Proteomes" id="UP000749646"/>
    </source>
</evidence>
<proteinExistence type="predicted"/>
<organism evidence="1 2">
    <name type="scientific">Modicella reniformis</name>
    <dbReference type="NCBI Taxonomy" id="1440133"/>
    <lineage>
        <taxon>Eukaryota</taxon>
        <taxon>Fungi</taxon>
        <taxon>Fungi incertae sedis</taxon>
        <taxon>Mucoromycota</taxon>
        <taxon>Mortierellomycotina</taxon>
        <taxon>Mortierellomycetes</taxon>
        <taxon>Mortierellales</taxon>
        <taxon>Mortierellaceae</taxon>
        <taxon>Modicella</taxon>
    </lineage>
</organism>
<name>A0A9P6LXJ5_9FUNG</name>
<comment type="caution">
    <text evidence="1">The sequence shown here is derived from an EMBL/GenBank/DDBJ whole genome shotgun (WGS) entry which is preliminary data.</text>
</comment>
<dbReference type="AlphaFoldDB" id="A0A9P6LXJ5"/>
<dbReference type="Proteomes" id="UP000749646">
    <property type="component" value="Unassembled WGS sequence"/>
</dbReference>
<accession>A0A9P6LXJ5</accession>
<keyword evidence="2" id="KW-1185">Reference proteome</keyword>